<evidence type="ECO:0000313" key="1">
    <source>
        <dbReference type="EMBL" id="PLW21763.1"/>
    </source>
</evidence>
<keyword evidence="2" id="KW-1185">Reference proteome</keyword>
<gene>
    <name evidence="1" type="ORF">PCANC_02958</name>
</gene>
<dbReference type="Proteomes" id="UP000235388">
    <property type="component" value="Unassembled WGS sequence"/>
</dbReference>
<reference evidence="1 2" key="1">
    <citation type="submission" date="2017-11" db="EMBL/GenBank/DDBJ databases">
        <title>De novo assembly and phasing of dikaryotic genomes from two isolates of Puccinia coronata f. sp. avenae, the causal agent of oat crown rust.</title>
        <authorList>
            <person name="Miller M.E."/>
            <person name="Zhang Y."/>
            <person name="Omidvar V."/>
            <person name="Sperschneider J."/>
            <person name="Schwessinger B."/>
            <person name="Raley C."/>
            <person name="Palmer J.M."/>
            <person name="Garnica D."/>
            <person name="Upadhyaya N."/>
            <person name="Rathjen J."/>
            <person name="Taylor J.M."/>
            <person name="Park R.F."/>
            <person name="Dodds P.N."/>
            <person name="Hirsch C.D."/>
            <person name="Kianian S.F."/>
            <person name="Figueroa M."/>
        </authorList>
    </citation>
    <scope>NUCLEOTIDE SEQUENCE [LARGE SCALE GENOMIC DNA]</scope>
    <source>
        <strain evidence="1">12NC29</strain>
    </source>
</reference>
<comment type="caution">
    <text evidence="1">The sequence shown here is derived from an EMBL/GenBank/DDBJ whole genome shotgun (WGS) entry which is preliminary data.</text>
</comment>
<dbReference type="AlphaFoldDB" id="A0A2N5T8E2"/>
<evidence type="ECO:0000313" key="2">
    <source>
        <dbReference type="Proteomes" id="UP000235388"/>
    </source>
</evidence>
<protein>
    <submittedName>
        <fullName evidence="1">Uncharacterized protein</fullName>
    </submittedName>
</protein>
<name>A0A2N5T8E2_9BASI</name>
<sequence length="224" mass="25230">MRPLFFQFISDLVPEKDIFSHSVFDLFWPIKSTAIQSDCGLDWPVSLPRKALDILMTYLGNPSALSLSVEVEQQWRLRIVSSALTDSTCPQIVSPQVSRSVFLPFFPVSIVCVLPRRPTDHLFHNQQQQPTTHRGRGVGHHSDPAFGQDSAGRLLPIEAHPPPHHLLATCGPLASLSQPLARNRRTCIGYAEPWVWRRKTKDSRPCAGRLPVVETLQLADRHHN</sequence>
<accession>A0A2N5T8E2</accession>
<dbReference type="EMBL" id="PGCJ01000780">
    <property type="protein sequence ID" value="PLW21763.1"/>
    <property type="molecule type" value="Genomic_DNA"/>
</dbReference>
<proteinExistence type="predicted"/>
<organism evidence="1 2">
    <name type="scientific">Puccinia coronata f. sp. avenae</name>
    <dbReference type="NCBI Taxonomy" id="200324"/>
    <lineage>
        <taxon>Eukaryota</taxon>
        <taxon>Fungi</taxon>
        <taxon>Dikarya</taxon>
        <taxon>Basidiomycota</taxon>
        <taxon>Pucciniomycotina</taxon>
        <taxon>Pucciniomycetes</taxon>
        <taxon>Pucciniales</taxon>
        <taxon>Pucciniaceae</taxon>
        <taxon>Puccinia</taxon>
    </lineage>
</organism>